<evidence type="ECO:0000313" key="7">
    <source>
        <dbReference type="Proteomes" id="UP001501251"/>
    </source>
</evidence>
<evidence type="ECO:0000313" key="6">
    <source>
        <dbReference type="EMBL" id="GAA4210902.1"/>
    </source>
</evidence>
<accession>A0ABP8BNB6</accession>
<keyword evidence="4" id="KW-0862">Zinc</keyword>
<keyword evidence="7" id="KW-1185">Reference proteome</keyword>
<reference evidence="7" key="1">
    <citation type="journal article" date="2019" name="Int. J. Syst. Evol. Microbiol.">
        <title>The Global Catalogue of Microorganisms (GCM) 10K type strain sequencing project: providing services to taxonomists for standard genome sequencing and annotation.</title>
        <authorList>
            <consortium name="The Broad Institute Genomics Platform"/>
            <consortium name="The Broad Institute Genome Sequencing Center for Infectious Disease"/>
            <person name="Wu L."/>
            <person name="Ma J."/>
        </authorList>
    </citation>
    <scope>NUCLEOTIDE SEQUENCE [LARGE SCALE GENOMIC DNA]</scope>
    <source>
        <strain evidence="7">JCM 17388</strain>
    </source>
</reference>
<feature type="domain" description="Peptidase M20 dimerisation" evidence="5">
    <location>
        <begin position="173"/>
        <end position="267"/>
    </location>
</feature>
<organism evidence="6 7">
    <name type="scientific">Streptosporangium oxazolinicum</name>
    <dbReference type="NCBI Taxonomy" id="909287"/>
    <lineage>
        <taxon>Bacteria</taxon>
        <taxon>Bacillati</taxon>
        <taxon>Actinomycetota</taxon>
        <taxon>Actinomycetes</taxon>
        <taxon>Streptosporangiales</taxon>
        <taxon>Streptosporangiaceae</taxon>
        <taxon>Streptosporangium</taxon>
    </lineage>
</organism>
<dbReference type="InterPro" id="IPR011650">
    <property type="entry name" value="Peptidase_M20_dimer"/>
</dbReference>
<dbReference type="RefSeq" id="WP_344923506.1">
    <property type="nucleotide sequence ID" value="NZ_BAABAQ010000025.1"/>
</dbReference>
<dbReference type="InterPro" id="IPR050072">
    <property type="entry name" value="Peptidase_M20A"/>
</dbReference>
<dbReference type="Pfam" id="PF01546">
    <property type="entry name" value="Peptidase_M20"/>
    <property type="match status" value="1"/>
</dbReference>
<dbReference type="PANTHER" id="PTHR43808:SF9">
    <property type="entry name" value="BLL0789 PROTEIN"/>
    <property type="match status" value="1"/>
</dbReference>
<evidence type="ECO:0000256" key="3">
    <source>
        <dbReference type="ARBA" id="ARBA00022801"/>
    </source>
</evidence>
<evidence type="ECO:0000256" key="2">
    <source>
        <dbReference type="ARBA" id="ARBA00022723"/>
    </source>
</evidence>
<dbReference type="PIRSF" id="PIRSF037238">
    <property type="entry name" value="Carboxypeptidase_G2"/>
    <property type="match status" value="1"/>
</dbReference>
<dbReference type="Proteomes" id="UP001501251">
    <property type="component" value="Unassembled WGS sequence"/>
</dbReference>
<dbReference type="Pfam" id="PF07687">
    <property type="entry name" value="M20_dimer"/>
    <property type="match status" value="1"/>
</dbReference>
<dbReference type="Gene3D" id="3.30.70.360">
    <property type="match status" value="1"/>
</dbReference>
<dbReference type="EMBL" id="BAABAQ010000025">
    <property type="protein sequence ID" value="GAA4210902.1"/>
    <property type="molecule type" value="Genomic_DNA"/>
</dbReference>
<dbReference type="InterPro" id="IPR001261">
    <property type="entry name" value="ArgE/DapE_CS"/>
</dbReference>
<dbReference type="InterPro" id="IPR036264">
    <property type="entry name" value="Bact_exopeptidase_dim_dom"/>
</dbReference>
<evidence type="ECO:0000256" key="4">
    <source>
        <dbReference type="ARBA" id="ARBA00022833"/>
    </source>
</evidence>
<protein>
    <submittedName>
        <fullName evidence="6">M20/M25/M40 family metallo-hydrolase</fullName>
    </submittedName>
</protein>
<dbReference type="InterPro" id="IPR002933">
    <property type="entry name" value="Peptidase_M20"/>
</dbReference>
<dbReference type="PROSITE" id="PS00758">
    <property type="entry name" value="ARGE_DAPE_CPG2_1"/>
    <property type="match status" value="1"/>
</dbReference>
<dbReference type="InterPro" id="IPR017150">
    <property type="entry name" value="Pept_M20_glutamate_carboxypep"/>
</dbReference>
<comment type="cofactor">
    <cofactor evidence="1">
        <name>Zn(2+)</name>
        <dbReference type="ChEBI" id="CHEBI:29105"/>
    </cofactor>
</comment>
<gene>
    <name evidence="6" type="ORF">GCM10022252_79350</name>
</gene>
<dbReference type="SUPFAM" id="SSF55031">
    <property type="entry name" value="Bacterial exopeptidase dimerisation domain"/>
    <property type="match status" value="1"/>
</dbReference>
<dbReference type="CDD" id="cd03885">
    <property type="entry name" value="M20_CPDG2"/>
    <property type="match status" value="1"/>
</dbReference>
<dbReference type="SUPFAM" id="SSF53187">
    <property type="entry name" value="Zn-dependent exopeptidases"/>
    <property type="match status" value="1"/>
</dbReference>
<sequence length="374" mass="38933">MNLDDYLHDLKTLVGIDSGSYDAAGVNKIGDFVAERLGVLGFDVERRQTLPELGDIVIGRRRGTGSRRILLLAHMDTVFASGTAAARPFRTSGSRAYGPGVCDDKAGLLAGLYAVQTLVAQGREPYGELVLCASPDEEIGAPGSRPVIEALGGQADYALCLECARENGDLVSARKGVADLTVVVEGRAAHAGIEPERGANAALAAAHLIIGLQELNGLVPGVTVNAGVIRAGSRPNVVCPEARIEIEVRAPAVRDLDTVLHAADRLAADSRVPGTRATVRRGPITPPMEATPETLGMLALAQAIASELCLQIEGAPTGGVSDANLTAGVGTPTLDGLGPVGGDDHSETEWLDLTSIVPRVTLLTTLIERLSERQ</sequence>
<proteinExistence type="predicted"/>
<keyword evidence="3" id="KW-0378">Hydrolase</keyword>
<keyword evidence="2" id="KW-0479">Metal-binding</keyword>
<comment type="caution">
    <text evidence="6">The sequence shown here is derived from an EMBL/GenBank/DDBJ whole genome shotgun (WGS) entry which is preliminary data.</text>
</comment>
<evidence type="ECO:0000256" key="1">
    <source>
        <dbReference type="ARBA" id="ARBA00001947"/>
    </source>
</evidence>
<dbReference type="PANTHER" id="PTHR43808">
    <property type="entry name" value="ACETYLORNITHINE DEACETYLASE"/>
    <property type="match status" value="1"/>
</dbReference>
<dbReference type="Gene3D" id="3.40.630.10">
    <property type="entry name" value="Zn peptidases"/>
    <property type="match status" value="1"/>
</dbReference>
<evidence type="ECO:0000259" key="5">
    <source>
        <dbReference type="Pfam" id="PF07687"/>
    </source>
</evidence>
<name>A0ABP8BNB6_9ACTN</name>